<keyword evidence="4" id="KW-0812">Transmembrane</keyword>
<evidence type="ECO:0000256" key="3">
    <source>
        <dbReference type="SAM" id="MobiDB-lite"/>
    </source>
</evidence>
<evidence type="ECO:0000313" key="6">
    <source>
        <dbReference type="EMBL" id="CAH0475953.1"/>
    </source>
</evidence>
<evidence type="ECO:0000256" key="1">
    <source>
        <dbReference type="ARBA" id="ARBA00022614"/>
    </source>
</evidence>
<evidence type="ECO:0000259" key="5">
    <source>
        <dbReference type="PROSITE" id="PS50011"/>
    </source>
</evidence>
<dbReference type="InterPro" id="IPR000719">
    <property type="entry name" value="Prot_kinase_dom"/>
</dbReference>
<feature type="region of interest" description="Disordered" evidence="3">
    <location>
        <begin position="1195"/>
        <end position="1239"/>
    </location>
</feature>
<keyword evidence="1" id="KW-0433">Leucine-rich repeat</keyword>
<dbReference type="Pfam" id="PF13855">
    <property type="entry name" value="LRR_8"/>
    <property type="match status" value="1"/>
</dbReference>
<feature type="compositionally biased region" description="Low complexity" evidence="3">
    <location>
        <begin position="24"/>
        <end position="40"/>
    </location>
</feature>
<sequence>MVSMRGDSKSSRISNKKNTKTGMTSVASSPSISSVTTKKETIPTGDAVTTITTTITTVRTGTSNAKSDKGLDTANPSGATGLTSSVTGKRPSNVSTTTITTTHNENGLSPVTTVTVDNGVNSTSLMTSKGDGLVGATTTRTDSERNGSGGSSTIVTNAGRISAVPSQETSSGATALASSSTASTSSSAKETNEERLADFTNTDSNTTNGQPSTRTTMVAESTNSHDSWATTAPSSSTVNAAASIVSTNGSNGSVASTENAKTSSSAIESLNTSTAGASSNTGSATPSSNESVASSFTRSSSSLSSSNALKSWFTRKFRNNETQLVVGANSSATTTLDQVCNGLPALITRSNIEAPNGGCPDELTALNASCTCLTGYNATASSWTFHVTIKSQNSAMNATTRALTQSSSDKLAINTIRPIWVSPSLKTLQIEGTENFPAEIAFINENREASSPSLPLVQSVSNSTQISTLSLTKLDLSTVAATKSDFVPVTVTNLTLRNCNISTLGSSFTRTWGRVQYLDLSSNNLNKKFVGGASLKELNLSYNALAVLPMGFLNSTNLEVLYIQGNDIKDFNVSQDQFSQIQALTAFNADKPPSSSTCQDGEWQSAHGATFCVLSASTAAADSSQSSGSTSDGDNNGLGLLSYWLIAGAIIVFFLLLLVIWQRRRHSREGDSSPILSPEVIEPTTPKCNANHAFGDALNHDNIASSVAAATGSASNIVHANAYPGYGRSHGNSIDSEDTTAMGLTLATNKALTSCRLDYDELILGRCVSRGGFGLVFVGSYRGRQVAVKKIQNEREIGREQVQQFVREISLISGLNHPRIVEFIGACWTIPTELSAVTEFMERGDLRDVTRRFKRRGYRLSWESHKANIALHIAEALTYLHGLTPTVIHRDLKAKNVMLNADMEAKLSDFGIARERSSYDGSEHMTVGIGTSFWIAPEVLLGHDYDERADIYSYGVVLSEIDTDDYPYWNTQHQAEGKAQENEILRLVARGSKRPAFSDDCPPAILELATRCLRADPEERPSAFEIVLYLQQLVRDRNSSASFPSIAQADTAFDGSRSNSPANTVPANAIVNVRPTGEDTQQNQEMVFPPAAVANAPGRRLKTTMTTATMKTDSLSVTTISRPAVAQVMIASSRQVPYPIGRSKLPPIGKTTRRDGQGNASSIFDHTTLSIAGGIENVGSSDIYACARPTSPSSIQARHLAERDISRQQQLSSSSGKEATAVERRRKRLSLYEDGKETK</sequence>
<feature type="compositionally biased region" description="Polar residues" evidence="3">
    <location>
        <begin position="103"/>
        <end position="127"/>
    </location>
</feature>
<keyword evidence="4" id="KW-0472">Membrane</keyword>
<dbReference type="SUPFAM" id="SSF56112">
    <property type="entry name" value="Protein kinase-like (PK-like)"/>
    <property type="match status" value="1"/>
</dbReference>
<protein>
    <recommendedName>
        <fullName evidence="5">Protein kinase domain-containing protein</fullName>
    </recommendedName>
</protein>
<feature type="region of interest" description="Disordered" evidence="3">
    <location>
        <begin position="265"/>
        <end position="303"/>
    </location>
</feature>
<keyword evidence="2" id="KW-0677">Repeat</keyword>
<dbReference type="InterPro" id="IPR011009">
    <property type="entry name" value="Kinase-like_dom_sf"/>
</dbReference>
<proteinExistence type="predicted"/>
<comment type="caution">
    <text evidence="6">The sequence shown here is derived from an EMBL/GenBank/DDBJ whole genome shotgun (WGS) entry which is preliminary data.</text>
</comment>
<dbReference type="PANTHER" id="PTHR44329">
    <property type="entry name" value="SERINE/THREONINE-PROTEIN KINASE TNNI3K-RELATED"/>
    <property type="match status" value="1"/>
</dbReference>
<feature type="transmembrane region" description="Helical" evidence="4">
    <location>
        <begin position="641"/>
        <end position="661"/>
    </location>
</feature>
<feature type="region of interest" description="Disordered" evidence="3">
    <location>
        <begin position="1"/>
        <end position="40"/>
    </location>
</feature>
<dbReference type="Gene3D" id="1.10.510.10">
    <property type="entry name" value="Transferase(Phosphotransferase) domain 1"/>
    <property type="match status" value="1"/>
</dbReference>
<dbReference type="InterPro" id="IPR001611">
    <property type="entry name" value="Leu-rich_rpt"/>
</dbReference>
<dbReference type="Gene3D" id="3.30.200.20">
    <property type="entry name" value="Phosphorylase Kinase, domain 1"/>
    <property type="match status" value="1"/>
</dbReference>
<dbReference type="GO" id="GO:0005524">
    <property type="term" value="F:ATP binding"/>
    <property type="evidence" value="ECO:0007669"/>
    <property type="project" value="InterPro"/>
</dbReference>
<reference evidence="6" key="1">
    <citation type="submission" date="2021-11" db="EMBL/GenBank/DDBJ databases">
        <authorList>
            <person name="Islam A."/>
            <person name="Islam S."/>
            <person name="Flora M.S."/>
            <person name="Rahman M."/>
            <person name="Ziaur R.M."/>
            <person name="Epstein J.H."/>
            <person name="Hassan M."/>
            <person name="Klassen M."/>
            <person name="Woodard K."/>
            <person name="Webb A."/>
            <person name="Webby R.J."/>
            <person name="El Zowalaty M.E."/>
        </authorList>
    </citation>
    <scope>NUCLEOTIDE SEQUENCE</scope>
    <source>
        <strain evidence="6">Pbs3</strain>
    </source>
</reference>
<feature type="compositionally biased region" description="Low complexity" evidence="3">
    <location>
        <begin position="271"/>
        <end position="303"/>
    </location>
</feature>
<dbReference type="CDD" id="cd13999">
    <property type="entry name" value="STKc_MAP3K-like"/>
    <property type="match status" value="1"/>
</dbReference>
<feature type="compositionally biased region" description="Polar residues" evidence="3">
    <location>
        <begin position="199"/>
        <end position="235"/>
    </location>
</feature>
<feature type="compositionally biased region" description="Polar residues" evidence="3">
    <location>
        <begin position="1207"/>
        <end position="1217"/>
    </location>
</feature>
<dbReference type="EMBL" id="CAKKTJ010000131">
    <property type="protein sequence ID" value="CAH0475953.1"/>
    <property type="molecule type" value="Genomic_DNA"/>
</dbReference>
<evidence type="ECO:0000256" key="4">
    <source>
        <dbReference type="SAM" id="Phobius"/>
    </source>
</evidence>
<accession>A0AAU9KSX6</accession>
<organism evidence="6 7">
    <name type="scientific">Peronospora belbahrii</name>
    <dbReference type="NCBI Taxonomy" id="622444"/>
    <lineage>
        <taxon>Eukaryota</taxon>
        <taxon>Sar</taxon>
        <taxon>Stramenopiles</taxon>
        <taxon>Oomycota</taxon>
        <taxon>Peronosporomycetes</taxon>
        <taxon>Peronosporales</taxon>
        <taxon>Peronosporaceae</taxon>
        <taxon>Peronospora</taxon>
    </lineage>
</organism>
<dbReference type="SUPFAM" id="SSF52058">
    <property type="entry name" value="L domain-like"/>
    <property type="match status" value="1"/>
</dbReference>
<feature type="domain" description="Protein kinase" evidence="5">
    <location>
        <begin position="762"/>
        <end position="1034"/>
    </location>
</feature>
<feature type="compositionally biased region" description="Basic and acidic residues" evidence="3">
    <location>
        <begin position="1230"/>
        <end position="1239"/>
    </location>
</feature>
<dbReference type="SMART" id="SM00220">
    <property type="entry name" value="S_TKc"/>
    <property type="match status" value="1"/>
</dbReference>
<dbReference type="PROSITE" id="PS00108">
    <property type="entry name" value="PROTEIN_KINASE_ST"/>
    <property type="match status" value="1"/>
</dbReference>
<dbReference type="InterPro" id="IPR032675">
    <property type="entry name" value="LRR_dom_sf"/>
</dbReference>
<dbReference type="GO" id="GO:0004674">
    <property type="term" value="F:protein serine/threonine kinase activity"/>
    <property type="evidence" value="ECO:0007669"/>
    <property type="project" value="TreeGrafter"/>
</dbReference>
<evidence type="ECO:0000313" key="7">
    <source>
        <dbReference type="Proteomes" id="UP001160483"/>
    </source>
</evidence>
<feature type="compositionally biased region" description="Polar residues" evidence="3">
    <location>
        <begin position="74"/>
        <end position="95"/>
    </location>
</feature>
<dbReference type="PROSITE" id="PS50011">
    <property type="entry name" value="PROTEIN_KINASE_DOM"/>
    <property type="match status" value="1"/>
</dbReference>
<feature type="compositionally biased region" description="Low complexity" evidence="3">
    <location>
        <begin position="169"/>
        <end position="188"/>
    </location>
</feature>
<dbReference type="InterPro" id="IPR008271">
    <property type="entry name" value="Ser/Thr_kinase_AS"/>
</dbReference>
<dbReference type="Pfam" id="PF00069">
    <property type="entry name" value="Pkinase"/>
    <property type="match status" value="1"/>
</dbReference>
<dbReference type="Gene3D" id="3.80.10.10">
    <property type="entry name" value="Ribonuclease Inhibitor"/>
    <property type="match status" value="1"/>
</dbReference>
<dbReference type="Proteomes" id="UP001160483">
    <property type="component" value="Unassembled WGS sequence"/>
</dbReference>
<feature type="region of interest" description="Disordered" evidence="3">
    <location>
        <begin position="1141"/>
        <end position="1161"/>
    </location>
</feature>
<gene>
    <name evidence="6" type="ORF">PBS003_LOCUS2762</name>
</gene>
<feature type="compositionally biased region" description="Basic and acidic residues" evidence="3">
    <location>
        <begin position="1"/>
        <end position="10"/>
    </location>
</feature>
<evidence type="ECO:0000256" key="2">
    <source>
        <dbReference type="ARBA" id="ARBA00022737"/>
    </source>
</evidence>
<dbReference type="InterPro" id="IPR051681">
    <property type="entry name" value="Ser/Thr_Kinases-Pseudokinases"/>
</dbReference>
<keyword evidence="4" id="KW-1133">Transmembrane helix</keyword>
<dbReference type="AlphaFoldDB" id="A0AAU9KSX6"/>
<feature type="region of interest" description="Disordered" evidence="3">
    <location>
        <begin position="60"/>
        <end position="235"/>
    </location>
</feature>
<name>A0AAU9KSX6_9STRA</name>
<dbReference type="PANTHER" id="PTHR44329:SF214">
    <property type="entry name" value="PROTEIN KINASE DOMAIN-CONTAINING PROTEIN"/>
    <property type="match status" value="1"/>
</dbReference>